<feature type="domain" description="HAMP" evidence="12">
    <location>
        <begin position="155"/>
        <end position="202"/>
    </location>
</feature>
<dbReference type="SUPFAM" id="SSF55874">
    <property type="entry name" value="ATPase domain of HSP90 chaperone/DNA topoisomerase II/histidine kinase"/>
    <property type="match status" value="1"/>
</dbReference>
<dbReference type="InterPro" id="IPR036097">
    <property type="entry name" value="HisK_dim/P_sf"/>
</dbReference>
<comment type="catalytic activity">
    <reaction evidence="1">
        <text>ATP + protein L-histidine = ADP + protein N-phospho-L-histidine.</text>
        <dbReference type="EC" id="2.7.13.3"/>
    </reaction>
</comment>
<protein>
    <recommendedName>
        <fullName evidence="3">histidine kinase</fullName>
        <ecNumber evidence="3">2.7.13.3</ecNumber>
    </recommendedName>
</protein>
<dbReference type="PANTHER" id="PTHR45528">
    <property type="entry name" value="SENSOR HISTIDINE KINASE CPXA"/>
    <property type="match status" value="1"/>
</dbReference>
<dbReference type="CDD" id="cd06225">
    <property type="entry name" value="HAMP"/>
    <property type="match status" value="1"/>
</dbReference>
<dbReference type="NCBIfam" id="NF038389">
    <property type="entry name" value="ArsS_fam_HK"/>
    <property type="match status" value="1"/>
</dbReference>
<evidence type="ECO:0000313" key="13">
    <source>
        <dbReference type="EMBL" id="CAE10833.1"/>
    </source>
</evidence>
<dbReference type="InterPro" id="IPR036890">
    <property type="entry name" value="HATPase_C_sf"/>
</dbReference>
<name>Q7M884_WOLSU</name>
<dbReference type="SMART" id="SM00387">
    <property type="entry name" value="HATPase_c"/>
    <property type="match status" value="1"/>
</dbReference>
<keyword evidence="7 13" id="KW-0418">Kinase</keyword>
<keyword evidence="8 10" id="KW-1133">Transmembrane helix</keyword>
<organism evidence="14">
    <name type="scientific">Wolinella succinogenes (strain ATCC 29543 / DSM 1740 / CCUG 13145 / JCM 31913 / LMG 7466 / NCTC 11488 / FDC 602W)</name>
    <name type="common">Vibrio succinogenes</name>
    <dbReference type="NCBI Taxonomy" id="273121"/>
    <lineage>
        <taxon>Bacteria</taxon>
        <taxon>Pseudomonadati</taxon>
        <taxon>Campylobacterota</taxon>
        <taxon>Epsilonproteobacteria</taxon>
        <taxon>Campylobacterales</taxon>
        <taxon>Helicobacteraceae</taxon>
        <taxon>Wolinella</taxon>
    </lineage>
</organism>
<dbReference type="Proteomes" id="UP000000422">
    <property type="component" value="Chromosome"/>
</dbReference>
<evidence type="ECO:0000256" key="5">
    <source>
        <dbReference type="ARBA" id="ARBA00022679"/>
    </source>
</evidence>
<dbReference type="Pfam" id="PF02518">
    <property type="entry name" value="HATPase_c"/>
    <property type="match status" value="1"/>
</dbReference>
<dbReference type="KEGG" id="wsu:WS1818"/>
<evidence type="ECO:0000256" key="10">
    <source>
        <dbReference type="SAM" id="Phobius"/>
    </source>
</evidence>
<feature type="transmembrane region" description="Helical" evidence="10">
    <location>
        <begin position="6"/>
        <end position="29"/>
    </location>
</feature>
<dbReference type="EC" id="2.7.13.3" evidence="3"/>
<keyword evidence="14" id="KW-1185">Reference proteome</keyword>
<dbReference type="GO" id="GO:0000155">
    <property type="term" value="F:phosphorelay sensor kinase activity"/>
    <property type="evidence" value="ECO:0007669"/>
    <property type="project" value="InterPro"/>
</dbReference>
<evidence type="ECO:0000259" key="11">
    <source>
        <dbReference type="PROSITE" id="PS50109"/>
    </source>
</evidence>
<dbReference type="STRING" id="273121.WS1818"/>
<dbReference type="AlphaFoldDB" id="Q7M884"/>
<proteinExistence type="predicted"/>
<evidence type="ECO:0000259" key="12">
    <source>
        <dbReference type="PROSITE" id="PS50885"/>
    </source>
</evidence>
<sequence>MTKNSIIVKITILFAVALLSLSAFSFYFIKMQIDKESSESQRKYGQFIATINQIMRYGGNVELIEKYLAELEFHIVNDDQIKENLSKQIDPHFKGVIAKIVRDNESIYLLLQTPERVTLYRDSFKTVFKNYYLLTFIAFFIVVFLYVLVIKSLLPLKSLRKEIRKFAEGRTDIHCALEQNDEIGELANEFDNAVKKIAALNESRHLFLRTIMHELKTPLTKGRIVAEMIDSPKQKERLCSVFHRLNGLIDEFAKIEEMSSKNYQVSKNEYRLHAILHHVLKKLMIESEQAPTLLDLPAQEVIVKADFELLSLAIKNLLDNALKYSHGGKVFLEARGDSLNVKNFGAPLPYPIEEYFKPFFKDAKNPHSQGLGLGLYIAKSTLEAQGLPLLYQYEEGVHQFTLKGVVVEK</sequence>
<evidence type="ECO:0000256" key="9">
    <source>
        <dbReference type="ARBA" id="ARBA00023136"/>
    </source>
</evidence>
<dbReference type="InterPro" id="IPR003661">
    <property type="entry name" value="HisK_dim/P_dom"/>
</dbReference>
<gene>
    <name evidence="13" type="ordered locus">WS1818</name>
</gene>
<dbReference type="InterPro" id="IPR003660">
    <property type="entry name" value="HAMP_dom"/>
</dbReference>
<keyword evidence="6 10" id="KW-0812">Transmembrane</keyword>
<dbReference type="RefSeq" id="WP_011139616.1">
    <property type="nucleotide sequence ID" value="NC_005090.1"/>
</dbReference>
<evidence type="ECO:0000313" key="14">
    <source>
        <dbReference type="Proteomes" id="UP000000422"/>
    </source>
</evidence>
<keyword evidence="9 10" id="KW-0472">Membrane</keyword>
<dbReference type="PROSITE" id="PS50885">
    <property type="entry name" value="HAMP"/>
    <property type="match status" value="1"/>
</dbReference>
<reference evidence="13 14" key="1">
    <citation type="journal article" date="2003" name="Proc. Natl. Acad. Sci. U.S.A.">
        <title>Complete genome sequence and analysis of Wolinella succinogenes.</title>
        <authorList>
            <person name="Baar C."/>
            <person name="Eppinger M."/>
            <person name="Raddatz G."/>
            <person name="Simon JM."/>
            <person name="Lanz C."/>
            <person name="Klimmek O."/>
            <person name="Nandakumar R."/>
            <person name="Gross R."/>
            <person name="Rosinus A."/>
            <person name="Keller H."/>
            <person name="Jagtap P."/>
            <person name="Linke B."/>
            <person name="Meyer F."/>
            <person name="Lederer H."/>
            <person name="Schuster S.C."/>
        </authorList>
    </citation>
    <scope>NUCLEOTIDE SEQUENCE [LARGE SCALE GENOMIC DNA]</scope>
    <source>
        <strain evidence="14">ATCC 29543 / DSM 1740 / CCUG 13145 / JCM 31913 / LMG 7466 / NCTC 11488 / FDC 602W</strain>
    </source>
</reference>
<evidence type="ECO:0000256" key="4">
    <source>
        <dbReference type="ARBA" id="ARBA00022553"/>
    </source>
</evidence>
<evidence type="ECO:0000256" key="8">
    <source>
        <dbReference type="ARBA" id="ARBA00022989"/>
    </source>
</evidence>
<keyword evidence="5" id="KW-0808">Transferase</keyword>
<dbReference type="PANTHER" id="PTHR45528:SF12">
    <property type="entry name" value="SENSOR HISTIDINE KINASE ARSS"/>
    <property type="match status" value="1"/>
</dbReference>
<dbReference type="eggNOG" id="COG0642">
    <property type="taxonomic scope" value="Bacteria"/>
</dbReference>
<dbReference type="InterPro" id="IPR005467">
    <property type="entry name" value="His_kinase_dom"/>
</dbReference>
<comment type="subcellular location">
    <subcellularLocation>
        <location evidence="2">Membrane</location>
        <topology evidence="2">Multi-pass membrane protein</topology>
    </subcellularLocation>
</comment>
<feature type="domain" description="Histidine kinase" evidence="11">
    <location>
        <begin position="210"/>
        <end position="409"/>
    </location>
</feature>
<dbReference type="EMBL" id="BX571661">
    <property type="protein sequence ID" value="CAE10833.1"/>
    <property type="molecule type" value="Genomic_DNA"/>
</dbReference>
<dbReference type="Gene3D" id="3.30.565.10">
    <property type="entry name" value="Histidine kinase-like ATPase, C-terminal domain"/>
    <property type="match status" value="1"/>
</dbReference>
<evidence type="ECO:0000256" key="2">
    <source>
        <dbReference type="ARBA" id="ARBA00004141"/>
    </source>
</evidence>
<evidence type="ECO:0000256" key="7">
    <source>
        <dbReference type="ARBA" id="ARBA00022777"/>
    </source>
</evidence>
<dbReference type="eggNOG" id="COG5002">
    <property type="taxonomic scope" value="Bacteria"/>
</dbReference>
<dbReference type="InterPro" id="IPR003594">
    <property type="entry name" value="HATPase_dom"/>
</dbReference>
<feature type="transmembrane region" description="Helical" evidence="10">
    <location>
        <begin position="131"/>
        <end position="154"/>
    </location>
</feature>
<dbReference type="PROSITE" id="PS50109">
    <property type="entry name" value="HIS_KIN"/>
    <property type="match status" value="1"/>
</dbReference>
<evidence type="ECO:0000256" key="6">
    <source>
        <dbReference type="ARBA" id="ARBA00022692"/>
    </source>
</evidence>
<dbReference type="InterPro" id="IPR050398">
    <property type="entry name" value="HssS/ArlS-like"/>
</dbReference>
<dbReference type="GO" id="GO:0016020">
    <property type="term" value="C:membrane"/>
    <property type="evidence" value="ECO:0007669"/>
    <property type="project" value="UniProtKB-SubCell"/>
</dbReference>
<dbReference type="HOGENOM" id="CLU_051843_0_0_7"/>
<dbReference type="Gene3D" id="1.10.287.130">
    <property type="match status" value="1"/>
</dbReference>
<accession>Q7M884</accession>
<dbReference type="SUPFAM" id="SSF47384">
    <property type="entry name" value="Homodimeric domain of signal transducing histidine kinase"/>
    <property type="match status" value="1"/>
</dbReference>
<evidence type="ECO:0000256" key="1">
    <source>
        <dbReference type="ARBA" id="ARBA00000085"/>
    </source>
</evidence>
<keyword evidence="4" id="KW-0597">Phosphoprotein</keyword>
<dbReference type="SUPFAM" id="SSF158472">
    <property type="entry name" value="HAMP domain-like"/>
    <property type="match status" value="1"/>
</dbReference>
<dbReference type="CDD" id="cd00082">
    <property type="entry name" value="HisKA"/>
    <property type="match status" value="1"/>
</dbReference>
<evidence type="ECO:0000256" key="3">
    <source>
        <dbReference type="ARBA" id="ARBA00012438"/>
    </source>
</evidence>
<dbReference type="InterPro" id="IPR047994">
    <property type="entry name" value="ArsS-like"/>
</dbReference>